<dbReference type="Gene3D" id="1.10.10.10">
    <property type="entry name" value="Winged helix-like DNA-binding domain superfamily/Winged helix DNA-binding domain"/>
    <property type="match status" value="1"/>
</dbReference>
<gene>
    <name evidence="5" type="ORF">SAMN06264365_110142</name>
</gene>
<organism evidence="5 6">
    <name type="scientific">Actinoplanes regularis</name>
    <dbReference type="NCBI Taxonomy" id="52697"/>
    <lineage>
        <taxon>Bacteria</taxon>
        <taxon>Bacillati</taxon>
        <taxon>Actinomycetota</taxon>
        <taxon>Actinomycetes</taxon>
        <taxon>Micromonosporales</taxon>
        <taxon>Micromonosporaceae</taxon>
        <taxon>Actinoplanes</taxon>
    </lineage>
</organism>
<keyword evidence="6" id="KW-1185">Reference proteome</keyword>
<evidence type="ECO:0000313" key="6">
    <source>
        <dbReference type="Proteomes" id="UP000198415"/>
    </source>
</evidence>
<dbReference type="SMART" id="SM00419">
    <property type="entry name" value="HTH_CRP"/>
    <property type="match status" value="1"/>
</dbReference>
<keyword evidence="2" id="KW-0238">DNA-binding</keyword>
<accession>A0A239BWZ9</accession>
<dbReference type="CDD" id="cd00090">
    <property type="entry name" value="HTH_ARSR"/>
    <property type="match status" value="1"/>
</dbReference>
<dbReference type="PANTHER" id="PTHR43132">
    <property type="entry name" value="ARSENICAL RESISTANCE OPERON REPRESSOR ARSR-RELATED"/>
    <property type="match status" value="1"/>
</dbReference>
<evidence type="ECO:0000259" key="4">
    <source>
        <dbReference type="PROSITE" id="PS50987"/>
    </source>
</evidence>
<name>A0A239BWZ9_9ACTN</name>
<dbReference type="AlphaFoldDB" id="A0A239BWZ9"/>
<dbReference type="Pfam" id="PF12840">
    <property type="entry name" value="HTH_20"/>
    <property type="match status" value="1"/>
</dbReference>
<dbReference type="PANTHER" id="PTHR43132:SF6">
    <property type="entry name" value="HTH-TYPE TRANSCRIPTIONAL REPRESSOR CZRA"/>
    <property type="match status" value="1"/>
</dbReference>
<dbReference type="PRINTS" id="PR00778">
    <property type="entry name" value="HTHARSR"/>
</dbReference>
<dbReference type="InterPro" id="IPR051011">
    <property type="entry name" value="Metal_resp_trans_reg"/>
</dbReference>
<dbReference type="RefSeq" id="WP_089295693.1">
    <property type="nucleotide sequence ID" value="NZ_BOMU01000062.1"/>
</dbReference>
<dbReference type="SUPFAM" id="SSF46785">
    <property type="entry name" value="Winged helix' DNA-binding domain"/>
    <property type="match status" value="1"/>
</dbReference>
<evidence type="ECO:0000313" key="5">
    <source>
        <dbReference type="EMBL" id="SNS11594.1"/>
    </source>
</evidence>
<reference evidence="5 6" key="1">
    <citation type="submission" date="2017-06" db="EMBL/GenBank/DDBJ databases">
        <authorList>
            <person name="Kim H.J."/>
            <person name="Triplett B.A."/>
        </authorList>
    </citation>
    <scope>NUCLEOTIDE SEQUENCE [LARGE SCALE GENOMIC DNA]</scope>
    <source>
        <strain evidence="5 6">DSM 43151</strain>
    </source>
</reference>
<dbReference type="GO" id="GO:0003677">
    <property type="term" value="F:DNA binding"/>
    <property type="evidence" value="ECO:0007669"/>
    <property type="project" value="UniProtKB-KW"/>
</dbReference>
<evidence type="ECO:0000256" key="1">
    <source>
        <dbReference type="ARBA" id="ARBA00023015"/>
    </source>
</evidence>
<sequence>MIAWEFGAADLAGLRFAHSPMAELVASVFALRAGPAPWIRPGWRARVSTALGGWPTLRAVLFGPRGYAPDFLTPVPSVARPRLADELAVLAATPADRVAEQVRAGWGAVAPAEVERFVTDPRGALAALITEIRAYHQVAIVPLWPRLRAVADAEIAARVRAAAERSPRALLDGLHPRLDWDGSALLLKYPDKTDEWPGEGQDLTLLPTGFAGPQVYALTGSPTGRSLWYAPRGYGNIWDAEREPDAALSALLGPTRAAVLTLLAAPASTGDIADRLGLAAATASHHLTTLRDTGLVAAERSGRRLLYQRTHLGDQLTG</sequence>
<dbReference type="InterPro" id="IPR011991">
    <property type="entry name" value="ArsR-like_HTH"/>
</dbReference>
<protein>
    <submittedName>
        <fullName evidence="5">Helix-turn-helix domain-containing protein</fullName>
    </submittedName>
</protein>
<dbReference type="InterPro" id="IPR001845">
    <property type="entry name" value="HTH_ArsR_DNA-bd_dom"/>
</dbReference>
<dbReference type="InterPro" id="IPR012318">
    <property type="entry name" value="HTH_CRP"/>
</dbReference>
<proteinExistence type="predicted"/>
<dbReference type="Proteomes" id="UP000198415">
    <property type="component" value="Unassembled WGS sequence"/>
</dbReference>
<dbReference type="OrthoDB" id="3542816at2"/>
<dbReference type="EMBL" id="FZNR01000010">
    <property type="protein sequence ID" value="SNS11594.1"/>
    <property type="molecule type" value="Genomic_DNA"/>
</dbReference>
<dbReference type="InterPro" id="IPR036388">
    <property type="entry name" value="WH-like_DNA-bd_sf"/>
</dbReference>
<dbReference type="InterPro" id="IPR036390">
    <property type="entry name" value="WH_DNA-bd_sf"/>
</dbReference>
<feature type="domain" description="HTH arsR-type" evidence="4">
    <location>
        <begin position="237"/>
        <end position="318"/>
    </location>
</feature>
<dbReference type="SMART" id="SM00418">
    <property type="entry name" value="HTH_ARSR"/>
    <property type="match status" value="1"/>
</dbReference>
<dbReference type="GO" id="GO:0003700">
    <property type="term" value="F:DNA-binding transcription factor activity"/>
    <property type="evidence" value="ECO:0007669"/>
    <property type="project" value="InterPro"/>
</dbReference>
<evidence type="ECO:0000256" key="3">
    <source>
        <dbReference type="ARBA" id="ARBA00023163"/>
    </source>
</evidence>
<keyword evidence="3" id="KW-0804">Transcription</keyword>
<keyword evidence="1" id="KW-0805">Transcription regulation</keyword>
<dbReference type="PROSITE" id="PS50987">
    <property type="entry name" value="HTH_ARSR_2"/>
    <property type="match status" value="1"/>
</dbReference>
<evidence type="ECO:0000256" key="2">
    <source>
        <dbReference type="ARBA" id="ARBA00023125"/>
    </source>
</evidence>